<reference evidence="1" key="1">
    <citation type="submission" date="2021-05" db="EMBL/GenBank/DDBJ databases">
        <authorList>
            <person name="Pan Q."/>
            <person name="Jouanno E."/>
            <person name="Zahm M."/>
            <person name="Klopp C."/>
            <person name="Cabau C."/>
            <person name="Louis A."/>
            <person name="Berthelot C."/>
            <person name="Parey E."/>
            <person name="Roest Crollius H."/>
            <person name="Montfort J."/>
            <person name="Robinson-Rechavi M."/>
            <person name="Bouchez O."/>
            <person name="Lampietro C."/>
            <person name="Lopez Roques C."/>
            <person name="Donnadieu C."/>
            <person name="Postlethwait J."/>
            <person name="Bobe J."/>
            <person name="Dillon D."/>
            <person name="Chandos A."/>
            <person name="von Hippel F."/>
            <person name="Guiguen Y."/>
        </authorList>
    </citation>
    <scope>NUCLEOTIDE SEQUENCE</scope>
    <source>
        <tissue evidence="1">Blood</tissue>
    </source>
</reference>
<gene>
    <name evidence="1" type="ORF">DPEC_G00204000</name>
</gene>
<keyword evidence="2" id="KW-1185">Reference proteome</keyword>
<evidence type="ECO:0000313" key="1">
    <source>
        <dbReference type="EMBL" id="KAJ8000359.1"/>
    </source>
</evidence>
<name>A0ACC2G9K0_DALPE</name>
<organism evidence="1 2">
    <name type="scientific">Dallia pectoralis</name>
    <name type="common">Alaska blackfish</name>
    <dbReference type="NCBI Taxonomy" id="75939"/>
    <lineage>
        <taxon>Eukaryota</taxon>
        <taxon>Metazoa</taxon>
        <taxon>Chordata</taxon>
        <taxon>Craniata</taxon>
        <taxon>Vertebrata</taxon>
        <taxon>Euteleostomi</taxon>
        <taxon>Actinopterygii</taxon>
        <taxon>Neopterygii</taxon>
        <taxon>Teleostei</taxon>
        <taxon>Protacanthopterygii</taxon>
        <taxon>Esociformes</taxon>
        <taxon>Umbridae</taxon>
        <taxon>Dallia</taxon>
    </lineage>
</organism>
<evidence type="ECO:0000313" key="2">
    <source>
        <dbReference type="Proteomes" id="UP001157502"/>
    </source>
</evidence>
<protein>
    <submittedName>
        <fullName evidence="1">Uncharacterized protein</fullName>
    </submittedName>
</protein>
<dbReference type="EMBL" id="CM055743">
    <property type="protein sequence ID" value="KAJ8000359.1"/>
    <property type="molecule type" value="Genomic_DNA"/>
</dbReference>
<proteinExistence type="predicted"/>
<dbReference type="Proteomes" id="UP001157502">
    <property type="component" value="Chromosome 16"/>
</dbReference>
<comment type="caution">
    <text evidence="1">The sequence shown here is derived from an EMBL/GenBank/DDBJ whole genome shotgun (WGS) entry which is preliminary data.</text>
</comment>
<accession>A0ACC2G9K0</accession>
<sequence length="511" mass="55908">MKKRLDKGLKERVAVEEEPQKPAVEEKSPVQNIDNYQCSGDLEIDFPELCSLLGVREVPAVTQQPRVPVTPTTDPGIMAPESQSQMFADIATTTWCPKPRLQVEMESEDPSSVKGVRVFGCKVDELLAQVLNMTLPGQSNLQNLHLWRAGLTGRTLTSLKNTISLCSNLRSVVLEGNPFPEQNYHLLISEDRLLTHLSLRHNRIDEEGARLIGSALSTPCSANTNLLSLNMAFNSIGDSGAAHIAQGLRLNRTLLCLSLANNQIGDVGASHLAEVLGPFPLTHAEVVERRRQLFKRDQSPSRADSKCELSLSIPSNSSFERNISKGTRSASKRKETHKKDEKSAANQTGLAGGKKEEPKLTKKVSDNKVPRAKLGKNGGKDKLPSVLGQEEKINADQNKSVELSETVSPLLEPGVHYKAGRVFLPGNTSLTSLSLAGNKLSEQSLLLFLSSLEAQNGGRGLLRLCLNRNRFSAEFEVFLKIQELMSLRDPLRNTASAEVDDEQGQAAKTSE</sequence>